<feature type="chain" id="PRO_5018604756" evidence="6">
    <location>
        <begin position="45"/>
        <end position="916"/>
    </location>
</feature>
<organism evidence="9 10">
    <name type="scientific">Undibacterium parvum</name>
    <dbReference type="NCBI Taxonomy" id="401471"/>
    <lineage>
        <taxon>Bacteria</taxon>
        <taxon>Pseudomonadati</taxon>
        <taxon>Pseudomonadota</taxon>
        <taxon>Betaproteobacteria</taxon>
        <taxon>Burkholderiales</taxon>
        <taxon>Oxalobacteraceae</taxon>
        <taxon>Undibacterium</taxon>
    </lineage>
</organism>
<evidence type="ECO:0000313" key="10">
    <source>
        <dbReference type="Proteomes" id="UP000275663"/>
    </source>
</evidence>
<evidence type="ECO:0000256" key="5">
    <source>
        <dbReference type="RuleBase" id="RU003357"/>
    </source>
</evidence>
<comment type="similarity">
    <text evidence="2 5">Belongs to the TonB-dependent receptor family.</text>
</comment>
<evidence type="ECO:0000259" key="8">
    <source>
        <dbReference type="Pfam" id="PF07715"/>
    </source>
</evidence>
<dbReference type="Gene3D" id="2.170.130.10">
    <property type="entry name" value="TonB-dependent receptor, plug domain"/>
    <property type="match status" value="1"/>
</dbReference>
<dbReference type="AlphaFoldDB" id="A0A3Q9BQ15"/>
<dbReference type="RefSeq" id="WP_126126547.1">
    <property type="nucleotide sequence ID" value="NZ_CP034464.1"/>
</dbReference>
<dbReference type="PANTHER" id="PTHR40980:SF3">
    <property type="entry name" value="TONB-DEPENDENT RECEPTOR-LIKE BETA-BARREL DOMAIN-CONTAINING PROTEIN"/>
    <property type="match status" value="1"/>
</dbReference>
<keyword evidence="6" id="KW-0732">Signal</keyword>
<dbReference type="Pfam" id="PF07715">
    <property type="entry name" value="Plug"/>
    <property type="match status" value="1"/>
</dbReference>
<dbReference type="InterPro" id="IPR036942">
    <property type="entry name" value="Beta-barrel_TonB_sf"/>
</dbReference>
<keyword evidence="4" id="KW-0998">Cell outer membrane</keyword>
<dbReference type="SUPFAM" id="SSF56935">
    <property type="entry name" value="Porins"/>
    <property type="match status" value="1"/>
</dbReference>
<reference evidence="9 10" key="1">
    <citation type="journal article" date="2011" name="Int. J. Syst. Evol. Microbiol.">
        <title>Description of Undibacterium oligocarboniphilum sp. nov., isolated from purified water, and Undibacterium pigrum strain CCUG 49012 as the type strain of Undibacterium parvum sp. nov., and emended descriptions of the genus Undibacterium and the species Undibacterium pigrum.</title>
        <authorList>
            <person name="Eder W."/>
            <person name="Wanner G."/>
            <person name="Ludwig W."/>
            <person name="Busse H.J."/>
            <person name="Ziemke-Kageler F."/>
            <person name="Lang E."/>
        </authorList>
    </citation>
    <scope>NUCLEOTIDE SEQUENCE [LARGE SCALE GENOMIC DNA]</scope>
    <source>
        <strain evidence="9 10">DSM 23061</strain>
    </source>
</reference>
<accession>A0A3Q9BQ15</accession>
<dbReference type="InterPro" id="IPR037066">
    <property type="entry name" value="Plug_dom_sf"/>
</dbReference>
<gene>
    <name evidence="9" type="ORF">EJN92_03475</name>
</gene>
<dbReference type="PANTHER" id="PTHR40980">
    <property type="entry name" value="PLUG DOMAIN-CONTAINING PROTEIN"/>
    <property type="match status" value="1"/>
</dbReference>
<evidence type="ECO:0000256" key="3">
    <source>
        <dbReference type="ARBA" id="ARBA00023136"/>
    </source>
</evidence>
<dbReference type="Gene3D" id="2.40.170.20">
    <property type="entry name" value="TonB-dependent receptor, beta-barrel domain"/>
    <property type="match status" value="1"/>
</dbReference>
<evidence type="ECO:0000256" key="6">
    <source>
        <dbReference type="SAM" id="SignalP"/>
    </source>
</evidence>
<evidence type="ECO:0000259" key="7">
    <source>
        <dbReference type="Pfam" id="PF00593"/>
    </source>
</evidence>
<protein>
    <submittedName>
        <fullName evidence="9">TonB-dependent receptor</fullName>
    </submittedName>
</protein>
<dbReference type="InterPro" id="IPR010104">
    <property type="entry name" value="TonB_rcpt_bac"/>
</dbReference>
<dbReference type="InterPro" id="IPR012910">
    <property type="entry name" value="Plug_dom"/>
</dbReference>
<dbReference type="CDD" id="cd01347">
    <property type="entry name" value="ligand_gated_channel"/>
    <property type="match status" value="1"/>
</dbReference>
<feature type="domain" description="TonB-dependent receptor plug" evidence="8">
    <location>
        <begin position="78"/>
        <end position="180"/>
    </location>
</feature>
<keyword evidence="5" id="KW-0798">TonB box</keyword>
<keyword evidence="10" id="KW-1185">Reference proteome</keyword>
<evidence type="ECO:0000256" key="2">
    <source>
        <dbReference type="ARBA" id="ARBA00009810"/>
    </source>
</evidence>
<evidence type="ECO:0000256" key="1">
    <source>
        <dbReference type="ARBA" id="ARBA00004442"/>
    </source>
</evidence>
<feature type="signal peptide" evidence="6">
    <location>
        <begin position="1"/>
        <end position="44"/>
    </location>
</feature>
<keyword evidence="9" id="KW-0675">Receptor</keyword>
<name>A0A3Q9BQ15_9BURK</name>
<keyword evidence="3 5" id="KW-0472">Membrane</keyword>
<sequence>MKHLENKQAQQKRLSGLNALVLRMTPIAAGCAVLLSTATGTAFAQQAEAVKNDAGAVENVVVVTGIRRGIEAAISVKKNSNSIVEAVSAEDIGKLPDTSIAESIARLPGLAAQRVGGRAQVISVRGLSPDFATTLLNGREQVSTGDNRSVEFDQYPSELLSGVTVYKTPDAGLVGQGLSGTIDMQVVRPLDFPGRTVSINVRGEKNSLGSIADTKDTGHRFSVSYIDQFADRTIGLALGIADLSSPILDNETGTYEPFSQSSVSGVPAGTFITAGVKSLAKSGTLKRTGFVGVLEYRPSKVWRSTLDVFASKFKQEDTNNQFEANLGGYNGSNNPQGFKYDAVTIANGTLLGGTASGAYPLVRGQYNKREDEIRTVGWGNKFKFDNWSLFADMNYSHAKRDEYYLENNLQLRNPTGGALNDPALTVGWAPGNFATLSGKLNYSDASQLYTGNTIYGYGSTRAPSVEDELKSFKLAATLPSPTMLESIFSDIDVGVNFSDRTKSKRQPEGDLFAKGTPTISNDLLYAPVNLGFAGSGVVPSWNVPGVIAKYFDPVTNNKTNNEAASRAWDVTEKITTAYAKANIESQIGSATLRGNVGLQFISTDQSSASQVSNPNGTLSPVNDGKTYNDTLPSMNLAFGFADQQTLRFGVAKQIARPRLDQLNSGFDFHVDKGTFLPSGSGGNAKLDPWRATAFDISYEKYFGNKAYFAAALFYKNLSTYIYNLSQTRDFSAFTAGTNAITNMGQYTAPYNGNGGVLKGMELSASVPFSMFSSALDGFGISGSTTISESTIDIAQVNDTIGKIQLPGLSKNVSNVTIYYEKHGFSTRISQRRRSDYVGEIGKFNGDRQLRYVVGENVTDFQIGYTFEEGTFKGLGLLLQVNNLTNAAYETYANSKDRQLEYAKYGRVVLFGANYKF</sequence>
<proteinExistence type="inferred from homology"/>
<dbReference type="OrthoDB" id="8727862at2"/>
<dbReference type="Pfam" id="PF00593">
    <property type="entry name" value="TonB_dep_Rec_b-barrel"/>
    <property type="match status" value="1"/>
</dbReference>
<dbReference type="NCBIfam" id="TIGR01782">
    <property type="entry name" value="TonB-Xanth-Caul"/>
    <property type="match status" value="1"/>
</dbReference>
<evidence type="ECO:0000256" key="4">
    <source>
        <dbReference type="ARBA" id="ARBA00023237"/>
    </source>
</evidence>
<dbReference type="Proteomes" id="UP000275663">
    <property type="component" value="Chromosome"/>
</dbReference>
<evidence type="ECO:0000313" key="9">
    <source>
        <dbReference type="EMBL" id="AZP11148.1"/>
    </source>
</evidence>
<feature type="domain" description="TonB-dependent receptor-like beta-barrel" evidence="7">
    <location>
        <begin position="492"/>
        <end position="883"/>
    </location>
</feature>
<dbReference type="InterPro" id="IPR000531">
    <property type="entry name" value="Beta-barrel_TonB"/>
</dbReference>
<dbReference type="GO" id="GO:0009279">
    <property type="term" value="C:cell outer membrane"/>
    <property type="evidence" value="ECO:0007669"/>
    <property type="project" value="UniProtKB-SubCell"/>
</dbReference>
<comment type="subcellular location">
    <subcellularLocation>
        <location evidence="1 5">Cell outer membrane</location>
    </subcellularLocation>
</comment>
<dbReference type="KEGG" id="upv:EJN92_03475"/>
<dbReference type="EMBL" id="CP034464">
    <property type="protein sequence ID" value="AZP11148.1"/>
    <property type="molecule type" value="Genomic_DNA"/>
</dbReference>